<gene>
    <name evidence="2" type="ORF">RG963_12100</name>
</gene>
<evidence type="ECO:0000313" key="3">
    <source>
        <dbReference type="Proteomes" id="UP001246244"/>
    </source>
</evidence>
<evidence type="ECO:0000256" key="1">
    <source>
        <dbReference type="SAM" id="Phobius"/>
    </source>
</evidence>
<evidence type="ECO:0000313" key="2">
    <source>
        <dbReference type="EMBL" id="MDR7666508.1"/>
    </source>
</evidence>
<organism evidence="2 3">
    <name type="scientific">Methanosarcina baikalica</name>
    <dbReference type="NCBI Taxonomy" id="3073890"/>
    <lineage>
        <taxon>Archaea</taxon>
        <taxon>Methanobacteriati</taxon>
        <taxon>Methanobacteriota</taxon>
        <taxon>Stenosarchaea group</taxon>
        <taxon>Methanomicrobia</taxon>
        <taxon>Methanosarcinales</taxon>
        <taxon>Methanosarcinaceae</taxon>
        <taxon>Methanosarcina</taxon>
    </lineage>
</organism>
<dbReference type="EMBL" id="JAVKPK010000053">
    <property type="protein sequence ID" value="MDR7666508.1"/>
    <property type="molecule type" value="Genomic_DNA"/>
</dbReference>
<accession>A0ABU2D3E4</accession>
<feature type="transmembrane region" description="Helical" evidence="1">
    <location>
        <begin position="270"/>
        <end position="293"/>
    </location>
</feature>
<keyword evidence="3" id="KW-1185">Reference proteome</keyword>
<keyword evidence="1" id="KW-0472">Membrane</keyword>
<proteinExistence type="predicted"/>
<dbReference type="RefSeq" id="WP_310576536.1">
    <property type="nucleotide sequence ID" value="NZ_JAVKPK010000053.1"/>
</dbReference>
<name>A0ABU2D3E4_9EURY</name>
<dbReference type="Proteomes" id="UP001246244">
    <property type="component" value="Unassembled WGS sequence"/>
</dbReference>
<sequence>MRRWIFRRSCIFLLLLTAIYFYFTPALAHVPIFGGEGKSPETTIPIENPAKSRVFYGQLAPGDFRYYSFEMKQGERIALGLIVPVEQGRQGFTPDLILMGPGLTNEGKIPEKAEVPEGYGVKVFPGELPESPVYEAFSPSAFYSLAKADLEAPKSGKYYAVAGSAQGKGNYGIVIGYKEIFTLKEWVSVPLSQIKLYRWEGQSLFSIFAPLGITLTAGLMALFIKREVVAGFNPARISGFLAGFFFLGTALSFAFQMLISLNKSSYSPEIFITIFLILASLGLGAIALILSLMDEEYGSRSVKKRLCFFFLGIAGLILWAGWFAGPLLTFEAAVLPWKRKK</sequence>
<keyword evidence="1" id="KW-0812">Transmembrane</keyword>
<feature type="transmembrane region" description="Helical" evidence="1">
    <location>
        <begin position="204"/>
        <end position="224"/>
    </location>
</feature>
<comment type="caution">
    <text evidence="2">The sequence shown here is derived from an EMBL/GenBank/DDBJ whole genome shotgun (WGS) entry which is preliminary data.</text>
</comment>
<protein>
    <submittedName>
        <fullName evidence="2">Uncharacterized protein</fullName>
    </submittedName>
</protein>
<feature type="transmembrane region" description="Helical" evidence="1">
    <location>
        <begin position="236"/>
        <end position="258"/>
    </location>
</feature>
<reference evidence="3" key="1">
    <citation type="submission" date="2023-07" db="EMBL/GenBank/DDBJ databases">
        <title>Whole-genome sequencing of a new Methanosarcina sp. Z-7115.</title>
        <authorList>
            <person name="Zhilina T.N."/>
            <person name="Merkel A.Y."/>
        </authorList>
    </citation>
    <scope>NUCLEOTIDE SEQUENCE [LARGE SCALE GENOMIC DNA]</scope>
    <source>
        <strain evidence="3">Z-7115</strain>
    </source>
</reference>
<keyword evidence="1" id="KW-1133">Transmembrane helix</keyword>
<feature type="transmembrane region" description="Helical" evidence="1">
    <location>
        <begin position="305"/>
        <end position="325"/>
    </location>
</feature>